<proteinExistence type="predicted"/>
<dbReference type="HOGENOM" id="CLU_2413984_0_0_1"/>
<sequence length="92" mass="10058">MLRNYVSEYTSSKLTFHGLKLHSWPGADEQAVEHFGLAHDVTIPANACRVLIGGQLGIRDDDSIPTDPAEEADIPFDYVERALEIAGFGDDA</sequence>
<name>A0A0A2KS68_PENIT</name>
<dbReference type="EMBL" id="JQGA01001117">
    <property type="protein sequence ID" value="KGO69803.1"/>
    <property type="molecule type" value="Genomic_DNA"/>
</dbReference>
<dbReference type="PhylomeDB" id="A0A0A2KS68"/>
<dbReference type="AlphaFoldDB" id="A0A0A2KS68"/>
<reference evidence="1 2" key="1">
    <citation type="journal article" date="2015" name="Mol. Plant Microbe Interact.">
        <title>Genome, transcriptome, and functional analyses of Penicillium expansum provide new insights into secondary metabolism and pathogenicity.</title>
        <authorList>
            <person name="Ballester A.R."/>
            <person name="Marcet-Houben M."/>
            <person name="Levin E."/>
            <person name="Sela N."/>
            <person name="Selma-Lazaro C."/>
            <person name="Carmona L."/>
            <person name="Wisniewski M."/>
            <person name="Droby S."/>
            <person name="Gonzalez-Candelas L."/>
            <person name="Gabaldon T."/>
        </authorList>
    </citation>
    <scope>NUCLEOTIDE SEQUENCE [LARGE SCALE GENOMIC DNA]</scope>
    <source>
        <strain evidence="1 2">PHI-1</strain>
    </source>
</reference>
<evidence type="ECO:0000313" key="2">
    <source>
        <dbReference type="Proteomes" id="UP000030104"/>
    </source>
</evidence>
<evidence type="ECO:0000313" key="1">
    <source>
        <dbReference type="EMBL" id="KGO69803.1"/>
    </source>
</evidence>
<gene>
    <name evidence="1" type="ORF">PITC_042660</name>
</gene>
<protein>
    <submittedName>
        <fullName evidence="1">Uncharacterized protein</fullName>
    </submittedName>
</protein>
<dbReference type="Proteomes" id="UP000030104">
    <property type="component" value="Unassembled WGS sequence"/>
</dbReference>
<accession>A0A0A2KS68</accession>
<keyword evidence="2" id="KW-1185">Reference proteome</keyword>
<organism evidence="1 2">
    <name type="scientific">Penicillium italicum</name>
    <name type="common">Blue mold</name>
    <dbReference type="NCBI Taxonomy" id="40296"/>
    <lineage>
        <taxon>Eukaryota</taxon>
        <taxon>Fungi</taxon>
        <taxon>Dikarya</taxon>
        <taxon>Ascomycota</taxon>
        <taxon>Pezizomycotina</taxon>
        <taxon>Eurotiomycetes</taxon>
        <taxon>Eurotiomycetidae</taxon>
        <taxon>Eurotiales</taxon>
        <taxon>Aspergillaceae</taxon>
        <taxon>Penicillium</taxon>
    </lineage>
</organism>
<comment type="caution">
    <text evidence="1">The sequence shown here is derived from an EMBL/GenBank/DDBJ whole genome shotgun (WGS) entry which is preliminary data.</text>
</comment>
<dbReference type="OrthoDB" id="309640at2759"/>
<dbReference type="STRING" id="40296.A0A0A2KS68"/>